<dbReference type="Gene3D" id="3.40.50.2000">
    <property type="entry name" value="Glycogen Phosphorylase B"/>
    <property type="match status" value="1"/>
</dbReference>
<protein>
    <recommendedName>
        <fullName evidence="1">UDP-N-acetylglucosamine 2-epimerase domain-containing protein</fullName>
    </recommendedName>
</protein>
<dbReference type="Pfam" id="PF02350">
    <property type="entry name" value="Epimerase_2"/>
    <property type="match status" value="1"/>
</dbReference>
<sequence length="105" mass="12025">MTTIAASIASSKLLNLKKRWKNVHLEAGLRSESLFEPFPEEISRLVSDKFSDILFAVSMESKKNLKEYEKNKKIILTGNTIVDSSLITYNKSKNKYKKNKQLIMA</sequence>
<dbReference type="EMBL" id="LAZR01029624">
    <property type="protein sequence ID" value="KKL59021.1"/>
    <property type="molecule type" value="Genomic_DNA"/>
</dbReference>
<dbReference type="AlphaFoldDB" id="A0A0F9DYY8"/>
<dbReference type="PANTHER" id="PTHR43174:SF1">
    <property type="entry name" value="UDP-N-ACETYLGLUCOSAMINE 2-EPIMERASE"/>
    <property type="match status" value="1"/>
</dbReference>
<feature type="domain" description="UDP-N-acetylglucosamine 2-epimerase" evidence="1">
    <location>
        <begin position="15"/>
        <end position="99"/>
    </location>
</feature>
<accession>A0A0F9DYY8</accession>
<proteinExistence type="predicted"/>
<dbReference type="InterPro" id="IPR003331">
    <property type="entry name" value="UDP_GlcNAc_Epimerase_2_dom"/>
</dbReference>
<dbReference type="InterPro" id="IPR029767">
    <property type="entry name" value="WecB-like"/>
</dbReference>
<dbReference type="PANTHER" id="PTHR43174">
    <property type="entry name" value="UDP-N-ACETYLGLUCOSAMINE 2-EPIMERASE"/>
    <property type="match status" value="1"/>
</dbReference>
<evidence type="ECO:0000313" key="2">
    <source>
        <dbReference type="EMBL" id="KKL59021.1"/>
    </source>
</evidence>
<comment type="caution">
    <text evidence="2">The sequence shown here is derived from an EMBL/GenBank/DDBJ whole genome shotgun (WGS) entry which is preliminary data.</text>
</comment>
<reference evidence="2" key="1">
    <citation type="journal article" date="2015" name="Nature">
        <title>Complex archaea that bridge the gap between prokaryotes and eukaryotes.</title>
        <authorList>
            <person name="Spang A."/>
            <person name="Saw J.H."/>
            <person name="Jorgensen S.L."/>
            <person name="Zaremba-Niedzwiedzka K."/>
            <person name="Martijn J."/>
            <person name="Lind A.E."/>
            <person name="van Eijk R."/>
            <person name="Schleper C."/>
            <person name="Guy L."/>
            <person name="Ettema T.J."/>
        </authorList>
    </citation>
    <scope>NUCLEOTIDE SEQUENCE</scope>
</reference>
<organism evidence="2">
    <name type="scientific">marine sediment metagenome</name>
    <dbReference type="NCBI Taxonomy" id="412755"/>
    <lineage>
        <taxon>unclassified sequences</taxon>
        <taxon>metagenomes</taxon>
        <taxon>ecological metagenomes</taxon>
    </lineage>
</organism>
<gene>
    <name evidence="2" type="ORF">LCGC14_2219490</name>
</gene>
<name>A0A0F9DYY8_9ZZZZ</name>
<evidence type="ECO:0000259" key="1">
    <source>
        <dbReference type="Pfam" id="PF02350"/>
    </source>
</evidence>
<dbReference type="SUPFAM" id="SSF53756">
    <property type="entry name" value="UDP-Glycosyltransferase/glycogen phosphorylase"/>
    <property type="match status" value="1"/>
</dbReference>